<gene>
    <name evidence="3" type="ORF">A4H96_00800</name>
</gene>
<sequence length="415" mass="44481">MKKSISELLSSKGLGKKTPNLREEPTLLPTNDKLIEEALSGDMHDSPPTQPNGGEQRAPSTETIPGNSAADRHESRPEDSLQPDHRVRTDGNNFEPFIEDDDDERPSIKRSKKFNMVVFGGTAIVFAGIAYLGYSQMEAQSQAVQQMASLKAKEPKIINGIVPASPASTTVPSPMPTAAPAAASLNPKNIQAEMSGATSSGENTPTPQSVQNTATNAPKRSAARDISQPTSSTSAYLRWADSQIHQTSGPREPTVPRSALSNTPPSGPGLSGQNYGGSTSSDSYAPLAEQLEPRYHRRSFGLEIPGAEAKQQNEPREDHGERPAWAAYQPSTPISQTAAATVTDKTPPPYQVLRVAKHGGVRFAYVVKNGNISTGRWATFGHRFDSGWILGKIDGNKREVSFTAPQGYSVNVGVE</sequence>
<feature type="transmembrane region" description="Helical" evidence="2">
    <location>
        <begin position="114"/>
        <end position="134"/>
    </location>
</feature>
<keyword evidence="2" id="KW-0812">Transmembrane</keyword>
<feature type="compositionally biased region" description="Polar residues" evidence="1">
    <location>
        <begin position="271"/>
        <end position="283"/>
    </location>
</feature>
<keyword evidence="2" id="KW-0472">Membrane</keyword>
<feature type="region of interest" description="Disordered" evidence="1">
    <location>
        <begin position="1"/>
        <end position="106"/>
    </location>
</feature>
<protein>
    <submittedName>
        <fullName evidence="3">Uncharacterized protein</fullName>
    </submittedName>
</protein>
<dbReference type="OrthoDB" id="10002191at2"/>
<name>A0A179BNU7_ACIFR</name>
<feature type="compositionally biased region" description="Polar residues" evidence="1">
    <location>
        <begin position="196"/>
        <end position="218"/>
    </location>
</feature>
<evidence type="ECO:0000313" key="4">
    <source>
        <dbReference type="Proteomes" id="UP000078302"/>
    </source>
</evidence>
<evidence type="ECO:0000256" key="1">
    <source>
        <dbReference type="SAM" id="MobiDB-lite"/>
    </source>
</evidence>
<dbReference type="EMBL" id="LVXZ01000012">
    <property type="protein sequence ID" value="OAP93312.1"/>
    <property type="molecule type" value="Genomic_DNA"/>
</dbReference>
<feature type="region of interest" description="Disordered" evidence="1">
    <location>
        <begin position="245"/>
        <end position="284"/>
    </location>
</feature>
<evidence type="ECO:0000256" key="2">
    <source>
        <dbReference type="SAM" id="Phobius"/>
    </source>
</evidence>
<comment type="caution">
    <text evidence="3">The sequence shown here is derived from an EMBL/GenBank/DDBJ whole genome shotgun (WGS) entry which is preliminary data.</text>
</comment>
<keyword evidence="2" id="KW-1133">Transmembrane helix</keyword>
<feature type="region of interest" description="Disordered" evidence="1">
    <location>
        <begin position="194"/>
        <end position="233"/>
    </location>
</feature>
<keyword evidence="4" id="KW-1185">Reference proteome</keyword>
<feature type="compositionally biased region" description="Basic and acidic residues" evidence="1">
    <location>
        <begin position="70"/>
        <end position="89"/>
    </location>
</feature>
<proteinExistence type="predicted"/>
<dbReference type="RefSeq" id="WP_064217813.1">
    <property type="nucleotide sequence ID" value="NZ_LVXZ01000012.1"/>
</dbReference>
<reference evidence="3 4" key="1">
    <citation type="submission" date="2016-04" db="EMBL/GenBank/DDBJ databases">
        <title>Acidithiobacillus ferrooxidans genome sequencing and assembly.</title>
        <authorList>
            <person name="Zhou Z."/>
        </authorList>
    </citation>
    <scope>NUCLEOTIDE SEQUENCE [LARGE SCALE GENOMIC DNA]</scope>
    <source>
        <strain evidence="3 4">BY0502</strain>
    </source>
</reference>
<accession>A0A179BNU7</accession>
<evidence type="ECO:0000313" key="3">
    <source>
        <dbReference type="EMBL" id="OAP93312.1"/>
    </source>
</evidence>
<dbReference type="AlphaFoldDB" id="A0A179BNU7"/>
<dbReference type="Proteomes" id="UP000078302">
    <property type="component" value="Unassembled WGS sequence"/>
</dbReference>
<organism evidence="3 4">
    <name type="scientific">Acidithiobacillus ferrooxidans</name>
    <name type="common">Thiobacillus ferrooxidans</name>
    <dbReference type="NCBI Taxonomy" id="920"/>
    <lineage>
        <taxon>Bacteria</taxon>
        <taxon>Pseudomonadati</taxon>
        <taxon>Pseudomonadota</taxon>
        <taxon>Acidithiobacillia</taxon>
        <taxon>Acidithiobacillales</taxon>
        <taxon>Acidithiobacillaceae</taxon>
        <taxon>Acidithiobacillus</taxon>
    </lineage>
</organism>